<protein>
    <submittedName>
        <fullName evidence="2">MarR family transcriptional regulator</fullName>
    </submittedName>
</protein>
<dbReference type="SMART" id="SM00347">
    <property type="entry name" value="HTH_MARR"/>
    <property type="match status" value="1"/>
</dbReference>
<comment type="caution">
    <text evidence="2">The sequence shown here is derived from an EMBL/GenBank/DDBJ whole genome shotgun (WGS) entry which is preliminary data.</text>
</comment>
<dbReference type="InterPro" id="IPR036388">
    <property type="entry name" value="WH-like_DNA-bd_sf"/>
</dbReference>
<dbReference type="InterPro" id="IPR036390">
    <property type="entry name" value="WH_DNA-bd_sf"/>
</dbReference>
<proteinExistence type="predicted"/>
<evidence type="ECO:0000313" key="3">
    <source>
        <dbReference type="Proteomes" id="UP001651690"/>
    </source>
</evidence>
<sequence length="136" mass="14838">MLATQAFGAQHGIGNSELAAYLHLVIAAQSGTPIRPTDLRDSLHLSGAAVTYVIERLVGRGFARRVPDPADRRTYTVEVTRAGRDTVAEADEQTDRRVHASLTELSDDDIHAARRVIDAMTTATRRFRADLEARGA</sequence>
<gene>
    <name evidence="2" type="ORF">NM203_12330</name>
</gene>
<dbReference type="Proteomes" id="UP001651690">
    <property type="component" value="Unassembled WGS sequence"/>
</dbReference>
<dbReference type="Gene3D" id="1.10.10.10">
    <property type="entry name" value="Winged helix-like DNA-binding domain superfamily/Winged helix DNA-binding domain"/>
    <property type="match status" value="1"/>
</dbReference>
<keyword evidence="3" id="KW-1185">Reference proteome</keyword>
<name>A0ABT1M1E6_9MYCO</name>
<evidence type="ECO:0000259" key="1">
    <source>
        <dbReference type="PROSITE" id="PS50995"/>
    </source>
</evidence>
<evidence type="ECO:0000313" key="2">
    <source>
        <dbReference type="EMBL" id="MCP9272968.1"/>
    </source>
</evidence>
<dbReference type="PROSITE" id="PS50995">
    <property type="entry name" value="HTH_MARR_2"/>
    <property type="match status" value="1"/>
</dbReference>
<dbReference type="RefSeq" id="WP_255060215.1">
    <property type="nucleotide sequence ID" value="NZ_JANDBD010000004.1"/>
</dbReference>
<organism evidence="2 3">
    <name type="scientific">Mycolicibacterium arenosum</name>
    <dbReference type="NCBI Taxonomy" id="2952157"/>
    <lineage>
        <taxon>Bacteria</taxon>
        <taxon>Bacillati</taxon>
        <taxon>Actinomycetota</taxon>
        <taxon>Actinomycetes</taxon>
        <taxon>Mycobacteriales</taxon>
        <taxon>Mycobacteriaceae</taxon>
        <taxon>Mycolicibacterium</taxon>
    </lineage>
</organism>
<accession>A0ABT1M1E6</accession>
<dbReference type="PANTHER" id="PTHR33164">
    <property type="entry name" value="TRANSCRIPTIONAL REGULATOR, MARR FAMILY"/>
    <property type="match status" value="1"/>
</dbReference>
<feature type="domain" description="HTH marR-type" evidence="1">
    <location>
        <begin position="1"/>
        <end position="122"/>
    </location>
</feature>
<dbReference type="InterPro" id="IPR039422">
    <property type="entry name" value="MarR/SlyA-like"/>
</dbReference>
<dbReference type="InterPro" id="IPR000835">
    <property type="entry name" value="HTH_MarR-typ"/>
</dbReference>
<dbReference type="Pfam" id="PF01047">
    <property type="entry name" value="MarR"/>
    <property type="match status" value="1"/>
</dbReference>
<dbReference type="SUPFAM" id="SSF46785">
    <property type="entry name" value="Winged helix' DNA-binding domain"/>
    <property type="match status" value="1"/>
</dbReference>
<dbReference type="PANTHER" id="PTHR33164:SF57">
    <property type="entry name" value="MARR-FAMILY TRANSCRIPTIONAL REGULATOR"/>
    <property type="match status" value="1"/>
</dbReference>
<reference evidence="2 3" key="1">
    <citation type="submission" date="2022-06" db="EMBL/GenBank/DDBJ databases">
        <title>Mycolicibacterium sp. CAU 1645 isolated from seawater.</title>
        <authorList>
            <person name="Kim W."/>
        </authorList>
    </citation>
    <scope>NUCLEOTIDE SEQUENCE [LARGE SCALE GENOMIC DNA]</scope>
    <source>
        <strain evidence="2 3">CAU 1645</strain>
    </source>
</reference>
<dbReference type="EMBL" id="JANDBD010000004">
    <property type="protein sequence ID" value="MCP9272968.1"/>
    <property type="molecule type" value="Genomic_DNA"/>
</dbReference>